<dbReference type="GO" id="GO:0015276">
    <property type="term" value="F:ligand-gated monoatomic ion channel activity"/>
    <property type="evidence" value="ECO:0007669"/>
    <property type="project" value="InterPro"/>
</dbReference>
<evidence type="ECO:0000313" key="4">
    <source>
        <dbReference type="Proteomes" id="UP000708208"/>
    </source>
</evidence>
<keyword evidence="4" id="KW-1185">Reference proteome</keyword>
<dbReference type="OrthoDB" id="5984008at2759"/>
<dbReference type="EMBL" id="CAJVCH010305370">
    <property type="protein sequence ID" value="CAG7785849.1"/>
    <property type="molecule type" value="Genomic_DNA"/>
</dbReference>
<gene>
    <name evidence="3" type="ORF">AFUS01_LOCUS24450</name>
</gene>
<evidence type="ECO:0000313" key="3">
    <source>
        <dbReference type="EMBL" id="CAG7785849.1"/>
    </source>
</evidence>
<protein>
    <recommendedName>
        <fullName evidence="2">Ionotropic glutamate receptor C-terminal domain-containing protein</fullName>
    </recommendedName>
</protein>
<accession>A0A8J2PH23</accession>
<feature type="non-terminal residue" evidence="3">
    <location>
        <position position="1"/>
    </location>
</feature>
<dbReference type="Proteomes" id="UP000708208">
    <property type="component" value="Unassembled WGS sequence"/>
</dbReference>
<feature type="domain" description="Ionotropic glutamate receptor C-terminal" evidence="2">
    <location>
        <begin position="1"/>
        <end position="79"/>
    </location>
</feature>
<evidence type="ECO:0000259" key="2">
    <source>
        <dbReference type="Pfam" id="PF00060"/>
    </source>
</evidence>
<reference evidence="3" key="1">
    <citation type="submission" date="2021-06" db="EMBL/GenBank/DDBJ databases">
        <authorList>
            <person name="Hodson N. C."/>
            <person name="Mongue J. A."/>
            <person name="Jaron S. K."/>
        </authorList>
    </citation>
    <scope>NUCLEOTIDE SEQUENCE</scope>
</reference>
<dbReference type="GO" id="GO:0016020">
    <property type="term" value="C:membrane"/>
    <property type="evidence" value="ECO:0007669"/>
    <property type="project" value="InterPro"/>
</dbReference>
<name>A0A8J2PH23_9HEXA</name>
<sequence length="79" mass="9074">MVTCLSRVSPYEWTLAFPCKEQREGDLVYLNDVSLTNSLWFCMASLLRQPSDVAPKAVSTRMIAGIWWFFTLIMVSSYT</sequence>
<comment type="similarity">
    <text evidence="1">Belongs to the glutamate-gated ion channel (TC 1.A.10.1) family.</text>
</comment>
<comment type="caution">
    <text evidence="3">The sequence shown here is derived from an EMBL/GenBank/DDBJ whole genome shotgun (WGS) entry which is preliminary data.</text>
</comment>
<proteinExistence type="inferred from homology"/>
<organism evidence="3 4">
    <name type="scientific">Allacma fusca</name>
    <dbReference type="NCBI Taxonomy" id="39272"/>
    <lineage>
        <taxon>Eukaryota</taxon>
        <taxon>Metazoa</taxon>
        <taxon>Ecdysozoa</taxon>
        <taxon>Arthropoda</taxon>
        <taxon>Hexapoda</taxon>
        <taxon>Collembola</taxon>
        <taxon>Symphypleona</taxon>
        <taxon>Sminthuridae</taxon>
        <taxon>Allacma</taxon>
    </lineage>
</organism>
<dbReference type="AlphaFoldDB" id="A0A8J2PH23"/>
<dbReference type="Pfam" id="PF00060">
    <property type="entry name" value="Lig_chan"/>
    <property type="match status" value="1"/>
</dbReference>
<evidence type="ECO:0000256" key="1">
    <source>
        <dbReference type="ARBA" id="ARBA00008685"/>
    </source>
</evidence>
<dbReference type="InterPro" id="IPR001320">
    <property type="entry name" value="Iontro_rcpt_C"/>
</dbReference>